<organism evidence="1 2">
    <name type="scientific">Choristoneura fumiferana</name>
    <name type="common">Spruce budworm moth</name>
    <name type="synonym">Archips fumiferana</name>
    <dbReference type="NCBI Taxonomy" id="7141"/>
    <lineage>
        <taxon>Eukaryota</taxon>
        <taxon>Metazoa</taxon>
        <taxon>Ecdysozoa</taxon>
        <taxon>Arthropoda</taxon>
        <taxon>Hexapoda</taxon>
        <taxon>Insecta</taxon>
        <taxon>Pterygota</taxon>
        <taxon>Neoptera</taxon>
        <taxon>Endopterygota</taxon>
        <taxon>Lepidoptera</taxon>
        <taxon>Glossata</taxon>
        <taxon>Ditrysia</taxon>
        <taxon>Tortricoidea</taxon>
        <taxon>Tortricidae</taxon>
        <taxon>Tortricinae</taxon>
        <taxon>Choristoneura</taxon>
    </lineage>
</organism>
<dbReference type="EMBL" id="CM046128">
    <property type="protein sequence ID" value="KAI8433218.1"/>
    <property type="molecule type" value="Genomic_DNA"/>
</dbReference>
<comment type="caution">
    <text evidence="1">The sequence shown here is derived from an EMBL/GenBank/DDBJ whole genome shotgun (WGS) entry which is preliminary data.</text>
</comment>
<reference evidence="1 2" key="1">
    <citation type="journal article" date="2022" name="Genome Biol. Evol.">
        <title>The Spruce Budworm Genome: Reconstructing the Evolutionary History of Antifreeze Proteins.</title>
        <authorList>
            <person name="Beliveau C."/>
            <person name="Gagne P."/>
            <person name="Picq S."/>
            <person name="Vernygora O."/>
            <person name="Keeling C.I."/>
            <person name="Pinkney K."/>
            <person name="Doucet D."/>
            <person name="Wen F."/>
            <person name="Johnston J.S."/>
            <person name="Maaroufi H."/>
            <person name="Boyle B."/>
            <person name="Laroche J."/>
            <person name="Dewar K."/>
            <person name="Juretic N."/>
            <person name="Blackburn G."/>
            <person name="Nisole A."/>
            <person name="Brunet B."/>
            <person name="Brandao M."/>
            <person name="Lumley L."/>
            <person name="Duan J."/>
            <person name="Quan G."/>
            <person name="Lucarotti C.J."/>
            <person name="Roe A.D."/>
            <person name="Sperling F.A.H."/>
            <person name="Levesque R.C."/>
            <person name="Cusson M."/>
        </authorList>
    </citation>
    <scope>NUCLEOTIDE SEQUENCE [LARGE SCALE GENOMIC DNA]</scope>
    <source>
        <strain evidence="1">Glfc:IPQL:Cfum</strain>
    </source>
</reference>
<accession>A0ACC0K9T0</accession>
<dbReference type="Proteomes" id="UP001064048">
    <property type="component" value="Chromosome 28"/>
</dbReference>
<gene>
    <name evidence="1" type="ORF">MSG28_015296</name>
</gene>
<proteinExistence type="predicted"/>
<protein>
    <submittedName>
        <fullName evidence="1">Uncharacterized protein</fullName>
    </submittedName>
</protein>
<name>A0ACC0K9T0_CHOFU</name>
<evidence type="ECO:0000313" key="1">
    <source>
        <dbReference type="EMBL" id="KAI8433218.1"/>
    </source>
</evidence>
<evidence type="ECO:0000313" key="2">
    <source>
        <dbReference type="Proteomes" id="UP001064048"/>
    </source>
</evidence>
<keyword evidence="2" id="KW-1185">Reference proteome</keyword>
<sequence length="431" mass="49268">MPFELITVKIEPEDDFDTGSIKQEVCDDLIKTETESQQGESNIAGNIQESDSRDGAGKVKEELSDIYPVELVKVKIEEVVTNAREENEPRGDFPCHLCGAAFQYLSHVTKHLNEHIRQTFPCPNCNREFIQASDLEAHQVFHKVSTLHPCETCGEKFITKELLEKHSEEHGTEGAFECPICHRKLKAKYSLKIHMSALHSTNKPFSCEECHMRFPAQWRLRQHMKLHTGDGFPCSYCEKQFLSQAKLDVHVLSHTGEKPVECPMCNKRFTRNHNLKVHMRMHTGEKKFVCDFENCVKAFFTKSDLTSHKAAVHSKDKPRPFKCSQCESTFTKNTQLRRHFINCHSKETPYSCDACDSHFKSKTKWKFKRVRSSSGSESLNDSFQILSTPELLTPTKSGRIERLVIAVTLTRSAFALGSDRIGSYYVWSGAE</sequence>